<accession>A0ABX7YU11</accession>
<evidence type="ECO:0000313" key="3">
    <source>
        <dbReference type="Proteomes" id="UP000679575"/>
    </source>
</evidence>
<name>A0ABX7YU11_9GAMM</name>
<dbReference type="Proteomes" id="UP000679575">
    <property type="component" value="Chromosome"/>
</dbReference>
<feature type="transmembrane region" description="Helical" evidence="1">
    <location>
        <begin position="12"/>
        <end position="30"/>
    </location>
</feature>
<keyword evidence="3" id="KW-1185">Reference proteome</keyword>
<gene>
    <name evidence="2" type="ORF">KDN34_16890</name>
</gene>
<sequence>MATCFRAFARQSIHCGITAILALLAGYLWFHVTGLADTVAAKAFCEVLPLQITESPRQQWRAEVSYSNCNTGHPHQWYSYLALIDKIAGKRYSALMVVKGRHEPLAVDGLADGQLHVSGVPANERVHFEQPIIREISLVLSPQ</sequence>
<keyword evidence="1" id="KW-1133">Transmembrane helix</keyword>
<reference evidence="2 3" key="1">
    <citation type="submission" date="2021-04" db="EMBL/GenBank/DDBJ databases">
        <title>Novel species identification of genus Shewanella.</title>
        <authorList>
            <person name="Liu G."/>
        </authorList>
    </citation>
    <scope>NUCLEOTIDE SEQUENCE [LARGE SCALE GENOMIC DNA]</scope>
    <source>
        <strain evidence="2 3">FJAT-54481</strain>
    </source>
</reference>
<proteinExistence type="predicted"/>
<organism evidence="2 3">
    <name type="scientific">Shewanella yunxiaonensis</name>
    <dbReference type="NCBI Taxonomy" id="2829809"/>
    <lineage>
        <taxon>Bacteria</taxon>
        <taxon>Pseudomonadati</taxon>
        <taxon>Pseudomonadota</taxon>
        <taxon>Gammaproteobacteria</taxon>
        <taxon>Alteromonadales</taxon>
        <taxon>Shewanellaceae</taxon>
        <taxon>Shewanella</taxon>
    </lineage>
</organism>
<dbReference type="EMBL" id="CP073587">
    <property type="protein sequence ID" value="QUN05824.1"/>
    <property type="molecule type" value="Genomic_DNA"/>
</dbReference>
<keyword evidence="1" id="KW-0812">Transmembrane</keyword>
<evidence type="ECO:0000256" key="1">
    <source>
        <dbReference type="SAM" id="Phobius"/>
    </source>
</evidence>
<keyword evidence="1" id="KW-0472">Membrane</keyword>
<evidence type="ECO:0000313" key="2">
    <source>
        <dbReference type="EMBL" id="QUN05824.1"/>
    </source>
</evidence>
<dbReference type="RefSeq" id="WP_212594850.1">
    <property type="nucleotide sequence ID" value="NZ_CP073587.1"/>
</dbReference>
<protein>
    <submittedName>
        <fullName evidence="2">Uncharacterized protein</fullName>
    </submittedName>
</protein>